<dbReference type="OrthoDB" id="9790710at2"/>
<gene>
    <name evidence="2" type="ORF">CHF27_002415</name>
</gene>
<dbReference type="Proteomes" id="UP000243494">
    <property type="component" value="Unassembled WGS sequence"/>
</dbReference>
<evidence type="ECO:0000313" key="3">
    <source>
        <dbReference type="Proteomes" id="UP000243494"/>
    </source>
</evidence>
<dbReference type="EMBL" id="NOJZ02000002">
    <property type="protein sequence ID" value="RDY24513.1"/>
    <property type="molecule type" value="Genomic_DNA"/>
</dbReference>
<name>A0A371IVJ9_9FIRM</name>
<comment type="caution">
    <text evidence="2">The sequence shown here is derived from an EMBL/GenBank/DDBJ whole genome shotgun (WGS) entry which is preliminary data.</text>
</comment>
<dbReference type="GO" id="GO:0016757">
    <property type="term" value="F:glycosyltransferase activity"/>
    <property type="evidence" value="ECO:0007669"/>
    <property type="project" value="InterPro"/>
</dbReference>
<evidence type="ECO:0000259" key="1">
    <source>
        <dbReference type="Pfam" id="PF00534"/>
    </source>
</evidence>
<reference evidence="2 3" key="1">
    <citation type="journal article" date="2017" name="Genome Announc.">
        <title>Draft Genome Sequence of Romboutsia maritimum sp. nov. Strain CCRI-22766(T), Isolated from Coastal Estuarine Mud.</title>
        <authorList>
            <person name="Maheux A.F."/>
            <person name="Boudreau D.K."/>
            <person name="Berube E."/>
            <person name="Boissinot M."/>
            <person name="Raymond F."/>
            <person name="Brodeur S."/>
            <person name="Corbeil J."/>
            <person name="Brightwell G."/>
            <person name="Broda D."/>
            <person name="Omar R.F."/>
            <person name="Bergeron M.G."/>
        </authorList>
    </citation>
    <scope>NUCLEOTIDE SEQUENCE [LARGE SCALE GENOMIC DNA]</scope>
    <source>
        <strain evidence="2 3">CCRI-22766</strain>
    </source>
</reference>
<protein>
    <submittedName>
        <fullName evidence="2">Glycosyltransferase</fullName>
    </submittedName>
</protein>
<accession>A0A371IVJ9</accession>
<evidence type="ECO:0000313" key="2">
    <source>
        <dbReference type="EMBL" id="RDY24513.1"/>
    </source>
</evidence>
<dbReference type="InterPro" id="IPR050194">
    <property type="entry name" value="Glycosyltransferase_grp1"/>
</dbReference>
<dbReference type="RefSeq" id="WP_095405899.1">
    <property type="nucleotide sequence ID" value="NZ_NOJZ02000002.1"/>
</dbReference>
<proteinExistence type="predicted"/>
<keyword evidence="2" id="KW-0808">Transferase</keyword>
<dbReference type="CDD" id="cd03801">
    <property type="entry name" value="GT4_PimA-like"/>
    <property type="match status" value="1"/>
</dbReference>
<dbReference type="AlphaFoldDB" id="A0A371IVJ9"/>
<dbReference type="PANTHER" id="PTHR45947">
    <property type="entry name" value="SULFOQUINOVOSYL TRANSFERASE SQD2"/>
    <property type="match status" value="1"/>
</dbReference>
<dbReference type="Gene3D" id="3.40.50.2000">
    <property type="entry name" value="Glycogen Phosphorylase B"/>
    <property type="match status" value="2"/>
</dbReference>
<keyword evidence="3" id="KW-1185">Reference proteome</keyword>
<dbReference type="Pfam" id="PF00534">
    <property type="entry name" value="Glycos_transf_1"/>
    <property type="match status" value="1"/>
</dbReference>
<sequence>MFSILHITAHMGGGVGKVLSGIANYAKKSKTKYNHKIILLEKPEKINFIQECIDLDVEIMICENMDDIYREIKKADIVQLEWWHHPKFAEFLYEISNISTRLIIWSHISGCVYPNIPYEFVKVPDKFLFTSECSYENPQWSEKDKEYIKRNTKVINSSGGFDRFENKELVQHKGFNIGYIGTLSYSKLNNKFHEYYGSINIKDSKFIIVGDSVNTKFIIDDLKKSGVYNKTHIKGYVDDVSEEMKEFDVFSYLLNKDHFGTTENVLLEAMAIGLPVVAINQCAEKHIIKHMETGILVNSIEEYKQAINYLYNHPEERKRIGQNAKQFVISEYSVKKTVEKLDEVYDEIIKEEKKMYDFKSVFGKYPYEWFLACLGREKEEFENSLKVKEKELDYNKISINTSLIILKEKNKSSIYQFLKYYPDDTNLKYWSEIIK</sequence>
<dbReference type="InterPro" id="IPR001296">
    <property type="entry name" value="Glyco_trans_1"/>
</dbReference>
<feature type="domain" description="Glycosyl transferase family 1" evidence="1">
    <location>
        <begin position="164"/>
        <end position="326"/>
    </location>
</feature>
<organism evidence="2 3">
    <name type="scientific">Romboutsia maritimum</name>
    <dbReference type="NCBI Taxonomy" id="2020948"/>
    <lineage>
        <taxon>Bacteria</taxon>
        <taxon>Bacillati</taxon>
        <taxon>Bacillota</taxon>
        <taxon>Clostridia</taxon>
        <taxon>Peptostreptococcales</taxon>
        <taxon>Peptostreptococcaceae</taxon>
        <taxon>Romboutsia</taxon>
    </lineage>
</organism>
<dbReference type="SUPFAM" id="SSF53756">
    <property type="entry name" value="UDP-Glycosyltransferase/glycogen phosphorylase"/>
    <property type="match status" value="1"/>
</dbReference>
<dbReference type="PANTHER" id="PTHR45947:SF3">
    <property type="entry name" value="SULFOQUINOVOSYL TRANSFERASE SQD2"/>
    <property type="match status" value="1"/>
</dbReference>